<dbReference type="KEGG" id="mbai:MB901379_00863"/>
<name>A0A3S4BFW3_9MYCO</name>
<organism evidence="2 3">
    <name type="scientific">Mycobacterium basiliense</name>
    <dbReference type="NCBI Taxonomy" id="2094119"/>
    <lineage>
        <taxon>Bacteria</taxon>
        <taxon>Bacillati</taxon>
        <taxon>Actinomycetota</taxon>
        <taxon>Actinomycetes</taxon>
        <taxon>Mycobacteriales</taxon>
        <taxon>Mycobacteriaceae</taxon>
        <taxon>Mycobacterium</taxon>
    </lineage>
</organism>
<dbReference type="AlphaFoldDB" id="A0A3S4BFW3"/>
<protein>
    <submittedName>
        <fullName evidence="2">Uncharacterized protein</fullName>
    </submittedName>
</protein>
<feature type="region of interest" description="Disordered" evidence="1">
    <location>
        <begin position="1"/>
        <end position="31"/>
    </location>
</feature>
<keyword evidence="3" id="KW-1185">Reference proteome</keyword>
<dbReference type="EMBL" id="LR130759">
    <property type="protein sequence ID" value="VDM87324.1"/>
    <property type="molecule type" value="Genomic_DNA"/>
</dbReference>
<sequence length="31" mass="3394">MSVPDFATEQGDRAGTLRGGATFGKILRERR</sequence>
<evidence type="ECO:0000256" key="1">
    <source>
        <dbReference type="SAM" id="MobiDB-lite"/>
    </source>
</evidence>
<evidence type="ECO:0000313" key="2">
    <source>
        <dbReference type="EMBL" id="VDM87324.1"/>
    </source>
</evidence>
<dbReference type="Proteomes" id="UP000269998">
    <property type="component" value="Chromosome"/>
</dbReference>
<accession>A0A3S4BFW3</accession>
<reference evidence="3" key="1">
    <citation type="submission" date="2018-02" db="EMBL/GenBank/DDBJ databases">
        <authorList>
            <person name="Seth-Smith MB H."/>
            <person name="Seth-Smith H."/>
        </authorList>
    </citation>
    <scope>NUCLEOTIDE SEQUENCE [LARGE SCALE GENOMIC DNA]</scope>
</reference>
<proteinExistence type="predicted"/>
<evidence type="ECO:0000313" key="3">
    <source>
        <dbReference type="Proteomes" id="UP000269998"/>
    </source>
</evidence>
<gene>
    <name evidence="2" type="ORF">MB901379_00863</name>
</gene>